<sequence>MPHPARRLRRTLAAALAASAVAALGLGAQPAQAADPVAYVALGDSYSAGSGVSPTDLSSPLCLRSKANYPKVIAGRIGARLTDVTCGAAQTKDFTGSQYPTVGPQVNALSADTDLVTFTIGGNDNNTFIGALLACGSAGLVTAGYGDPCRTLYGSRFTDAIDSTTYPALKEALAAVKAKAPNARIAVLGYPWITPATFDPTCFAKLPIARGDISYLRDLQGHLNDTIARAARESGAVYVDFAQVSEGHDACKASGTRWIEPVLGGNSLVPVHPNALGESRMADRTMAVLGLG</sequence>
<feature type="domain" description="SGNH hydrolase-type esterase" evidence="2">
    <location>
        <begin position="41"/>
        <end position="277"/>
    </location>
</feature>
<dbReference type="Pfam" id="PF13472">
    <property type="entry name" value="Lipase_GDSL_2"/>
    <property type="match status" value="1"/>
</dbReference>
<accession>A0ABV2YNY2</accession>
<dbReference type="PANTHER" id="PTHR37981:SF1">
    <property type="entry name" value="SGNH HYDROLASE-TYPE ESTERASE DOMAIN-CONTAINING PROTEIN"/>
    <property type="match status" value="1"/>
</dbReference>
<dbReference type="InterPro" id="IPR037460">
    <property type="entry name" value="SEST-like"/>
</dbReference>
<reference evidence="3 4" key="1">
    <citation type="submission" date="2024-06" db="EMBL/GenBank/DDBJ databases">
        <title>The Natural Products Discovery Center: Release of the First 8490 Sequenced Strains for Exploring Actinobacteria Biosynthetic Diversity.</title>
        <authorList>
            <person name="Kalkreuter E."/>
            <person name="Kautsar S.A."/>
            <person name="Yang D."/>
            <person name="Bader C.D."/>
            <person name="Teijaro C.N."/>
            <person name="Fluegel L."/>
            <person name="Davis C.M."/>
            <person name="Simpson J.R."/>
            <person name="Lauterbach L."/>
            <person name="Steele A.D."/>
            <person name="Gui C."/>
            <person name="Meng S."/>
            <person name="Li G."/>
            <person name="Viehrig K."/>
            <person name="Ye F."/>
            <person name="Su P."/>
            <person name="Kiefer A.F."/>
            <person name="Nichols A."/>
            <person name="Cepeda A.J."/>
            <person name="Yan W."/>
            <person name="Fan B."/>
            <person name="Jiang Y."/>
            <person name="Adhikari A."/>
            <person name="Zheng C.-J."/>
            <person name="Schuster L."/>
            <person name="Cowan T.M."/>
            <person name="Smanski M.J."/>
            <person name="Chevrette M.G."/>
            <person name="De Carvalho L.P.S."/>
            <person name="Shen B."/>
        </authorList>
    </citation>
    <scope>NUCLEOTIDE SEQUENCE [LARGE SCALE GENOMIC DNA]</scope>
    <source>
        <strain evidence="3 4">NPDC038104</strain>
    </source>
</reference>
<dbReference type="CDD" id="cd01823">
    <property type="entry name" value="SEST_like"/>
    <property type="match status" value="1"/>
</dbReference>
<dbReference type="EMBL" id="JBEZUR010000052">
    <property type="protein sequence ID" value="MEU3557259.1"/>
    <property type="molecule type" value="Genomic_DNA"/>
</dbReference>
<keyword evidence="1" id="KW-0732">Signal</keyword>
<evidence type="ECO:0000313" key="3">
    <source>
        <dbReference type="EMBL" id="MEU3557259.1"/>
    </source>
</evidence>
<dbReference type="EC" id="3.1.-.-" evidence="3"/>
<dbReference type="InterPro" id="IPR036514">
    <property type="entry name" value="SGNH_hydro_sf"/>
</dbReference>
<keyword evidence="3" id="KW-0378">Hydrolase</keyword>
<evidence type="ECO:0000256" key="1">
    <source>
        <dbReference type="SAM" id="SignalP"/>
    </source>
</evidence>
<dbReference type="InterPro" id="IPR013830">
    <property type="entry name" value="SGNH_hydro"/>
</dbReference>
<evidence type="ECO:0000259" key="2">
    <source>
        <dbReference type="Pfam" id="PF13472"/>
    </source>
</evidence>
<dbReference type="InterPro" id="IPR006311">
    <property type="entry name" value="TAT_signal"/>
</dbReference>
<dbReference type="GO" id="GO:0016787">
    <property type="term" value="F:hydrolase activity"/>
    <property type="evidence" value="ECO:0007669"/>
    <property type="project" value="UniProtKB-KW"/>
</dbReference>
<feature type="signal peptide" evidence="1">
    <location>
        <begin position="1"/>
        <end position="33"/>
    </location>
</feature>
<dbReference type="PROSITE" id="PS51318">
    <property type="entry name" value="TAT"/>
    <property type="match status" value="1"/>
</dbReference>
<evidence type="ECO:0000313" key="4">
    <source>
        <dbReference type="Proteomes" id="UP001550850"/>
    </source>
</evidence>
<dbReference type="Gene3D" id="3.40.50.1110">
    <property type="entry name" value="SGNH hydrolase"/>
    <property type="match status" value="1"/>
</dbReference>
<gene>
    <name evidence="3" type="ORF">AB0E65_24030</name>
</gene>
<keyword evidence="4" id="KW-1185">Reference proteome</keyword>
<dbReference type="RefSeq" id="WP_108955984.1">
    <property type="nucleotide sequence ID" value="NZ_BEVZ01000006.1"/>
</dbReference>
<dbReference type="PANTHER" id="PTHR37981">
    <property type="entry name" value="LIPASE 2"/>
    <property type="match status" value="1"/>
</dbReference>
<name>A0ABV2YNY2_9ACTN</name>
<dbReference type="SUPFAM" id="SSF52266">
    <property type="entry name" value="SGNH hydrolase"/>
    <property type="match status" value="1"/>
</dbReference>
<dbReference type="Proteomes" id="UP001550850">
    <property type="component" value="Unassembled WGS sequence"/>
</dbReference>
<protein>
    <submittedName>
        <fullName evidence="3">SGNH/GDSL hydrolase family protein</fullName>
        <ecNumber evidence="3">3.1.-.-</ecNumber>
    </submittedName>
</protein>
<comment type="caution">
    <text evidence="3">The sequence shown here is derived from an EMBL/GenBank/DDBJ whole genome shotgun (WGS) entry which is preliminary data.</text>
</comment>
<organism evidence="3 4">
    <name type="scientific">Streptomyces fragilis</name>
    <dbReference type="NCBI Taxonomy" id="67301"/>
    <lineage>
        <taxon>Bacteria</taxon>
        <taxon>Bacillati</taxon>
        <taxon>Actinomycetota</taxon>
        <taxon>Actinomycetes</taxon>
        <taxon>Kitasatosporales</taxon>
        <taxon>Streptomycetaceae</taxon>
        <taxon>Streptomyces</taxon>
    </lineage>
</organism>
<feature type="chain" id="PRO_5047497985" evidence="1">
    <location>
        <begin position="34"/>
        <end position="292"/>
    </location>
</feature>
<proteinExistence type="predicted"/>